<accession>A0AAU6SA95</accession>
<dbReference type="Gene3D" id="1.10.1040.10">
    <property type="entry name" value="N-(1-d-carboxylethyl)-l-norvaline Dehydrogenase, domain 2"/>
    <property type="match status" value="1"/>
</dbReference>
<sequence length="363" mass="37637">MQLGMVGLGRMGGNIVRRLMRDGHECVVYDVSADAVAGLVTEGAVGAGSLGDLVSQLEAPRAIWLMIPAGLTGKVVDEVAALLDPGDIIIDGGNSNYRDDVRRAAALKDSGIHYVDVGTSGGVFGLERGYCLMVGGPDEAFQRIEPILQTIAPGSGEAGRTPGRAGDFAPEELGYLHCGPSGAGHFVKMVHNGIEYGVMAALAEGLNILEHADAGVQEAEHSAEVAPLEEPEFYQFTIDTPKVAELWRRGSVISSWLLDLTAAALQGNPTLEGLAGRVSDSGEGRWTVKAAVDTGVPAPVLAASLFERFASRGEDQFANQVLSAMRLQFGGHQELPAGDVLEAGGRKSESSSGGSASAADGAS</sequence>
<dbReference type="InterPro" id="IPR013328">
    <property type="entry name" value="6PGD_dom2"/>
</dbReference>
<dbReference type="NCBIfam" id="TIGR00872">
    <property type="entry name" value="gnd_rel"/>
    <property type="match status" value="1"/>
</dbReference>
<evidence type="ECO:0000256" key="2">
    <source>
        <dbReference type="ARBA" id="ARBA00023002"/>
    </source>
</evidence>
<reference evidence="6" key="1">
    <citation type="submission" date="2024-04" db="EMBL/GenBank/DDBJ databases">
        <authorList>
            <person name="Roder T."/>
            <person name="Oberhansli S."/>
            <person name="Kreuzer M."/>
        </authorList>
    </citation>
    <scope>NUCLEOTIDE SEQUENCE</scope>
    <source>
        <strain evidence="6">LWS13-1.2</strain>
    </source>
</reference>
<gene>
    <name evidence="6" type="primary">gnd</name>
    <name evidence="6" type="ORF">MRBLWS13_001464</name>
</gene>
<dbReference type="SUPFAM" id="SSF51735">
    <property type="entry name" value="NAD(P)-binding Rossmann-fold domains"/>
    <property type="match status" value="1"/>
</dbReference>
<dbReference type="Pfam" id="PF03446">
    <property type="entry name" value="NAD_binding_2"/>
    <property type="match status" value="1"/>
</dbReference>
<dbReference type="GO" id="GO:0006098">
    <property type="term" value="P:pentose-phosphate shunt"/>
    <property type="evidence" value="ECO:0007669"/>
    <property type="project" value="InterPro"/>
</dbReference>
<dbReference type="AlphaFoldDB" id="A0AAU6SA95"/>
<dbReference type="EMBL" id="CP151632">
    <property type="protein sequence ID" value="WZO33828.1"/>
    <property type="molecule type" value="Genomic_DNA"/>
</dbReference>
<feature type="compositionally biased region" description="Low complexity" evidence="4">
    <location>
        <begin position="350"/>
        <end position="363"/>
    </location>
</feature>
<dbReference type="GO" id="GO:0019521">
    <property type="term" value="P:D-gluconate metabolic process"/>
    <property type="evidence" value="ECO:0007669"/>
    <property type="project" value="UniProtKB-KW"/>
</dbReference>
<dbReference type="Pfam" id="PF00393">
    <property type="entry name" value="6PGD"/>
    <property type="match status" value="1"/>
</dbReference>
<dbReference type="SMART" id="SM01350">
    <property type="entry name" value="6PGD"/>
    <property type="match status" value="1"/>
</dbReference>
<dbReference type="GO" id="GO:0050661">
    <property type="term" value="F:NADP binding"/>
    <property type="evidence" value="ECO:0007669"/>
    <property type="project" value="InterPro"/>
</dbReference>
<dbReference type="InterPro" id="IPR006115">
    <property type="entry name" value="6PGDH_NADP-bd"/>
</dbReference>
<dbReference type="PROSITE" id="PS00461">
    <property type="entry name" value="6PGD"/>
    <property type="match status" value="1"/>
</dbReference>
<dbReference type="PRINTS" id="PR00076">
    <property type="entry name" value="6PGDHDRGNASE"/>
</dbReference>
<dbReference type="InterPro" id="IPR006184">
    <property type="entry name" value="6PGdom_BS"/>
</dbReference>
<dbReference type="InterPro" id="IPR004849">
    <property type="entry name" value="6DGDH_YqeC"/>
</dbReference>
<dbReference type="InterPro" id="IPR006114">
    <property type="entry name" value="6PGDH_C"/>
</dbReference>
<feature type="domain" description="6-phosphogluconate dehydrogenase C-terminal" evidence="5">
    <location>
        <begin position="184"/>
        <end position="333"/>
    </location>
</feature>
<comment type="similarity">
    <text evidence="1">Belongs to the 6-phosphogluconate dehydrogenase family.</text>
</comment>
<keyword evidence="2" id="KW-0560">Oxidoreductase</keyword>
<dbReference type="GO" id="GO:0004616">
    <property type="term" value="F:phosphogluconate dehydrogenase (decarboxylating) activity"/>
    <property type="evidence" value="ECO:0007669"/>
    <property type="project" value="InterPro"/>
</dbReference>
<dbReference type="Gene3D" id="3.40.50.720">
    <property type="entry name" value="NAD(P)-binding Rossmann-like Domain"/>
    <property type="match status" value="1"/>
</dbReference>
<feature type="region of interest" description="Disordered" evidence="4">
    <location>
        <begin position="337"/>
        <end position="363"/>
    </location>
</feature>
<evidence type="ECO:0000256" key="1">
    <source>
        <dbReference type="ARBA" id="ARBA00008419"/>
    </source>
</evidence>
<dbReference type="RefSeq" id="WP_349428363.1">
    <property type="nucleotide sequence ID" value="NZ_CP151632.1"/>
</dbReference>
<keyword evidence="3" id="KW-0311">Gluconate utilization</keyword>
<dbReference type="SUPFAM" id="SSF48179">
    <property type="entry name" value="6-phosphogluconate dehydrogenase C-terminal domain-like"/>
    <property type="match status" value="1"/>
</dbReference>
<organism evidence="6">
    <name type="scientific">Microbacterium sp. LWS13-1.2</name>
    <dbReference type="NCBI Taxonomy" id="3135264"/>
    <lineage>
        <taxon>Bacteria</taxon>
        <taxon>Bacillati</taxon>
        <taxon>Actinomycetota</taxon>
        <taxon>Actinomycetes</taxon>
        <taxon>Micrococcales</taxon>
        <taxon>Microbacteriaceae</taxon>
        <taxon>Microbacterium</taxon>
    </lineage>
</organism>
<dbReference type="NCBIfam" id="NF007161">
    <property type="entry name" value="PRK09599.1"/>
    <property type="match status" value="1"/>
</dbReference>
<dbReference type="InterPro" id="IPR036291">
    <property type="entry name" value="NAD(P)-bd_dom_sf"/>
</dbReference>
<dbReference type="InterPro" id="IPR006183">
    <property type="entry name" value="Pgluconate_DH"/>
</dbReference>
<evidence type="ECO:0000256" key="4">
    <source>
        <dbReference type="SAM" id="MobiDB-lite"/>
    </source>
</evidence>
<evidence type="ECO:0000256" key="3">
    <source>
        <dbReference type="ARBA" id="ARBA00023064"/>
    </source>
</evidence>
<proteinExistence type="inferred from homology"/>
<protein>
    <submittedName>
        <fullName evidence="6">Decarboxylating 6-phosphogluconate dehydrogenase</fullName>
    </submittedName>
</protein>
<evidence type="ECO:0000259" key="5">
    <source>
        <dbReference type="SMART" id="SM01350"/>
    </source>
</evidence>
<name>A0AAU6SA95_9MICO</name>
<evidence type="ECO:0000313" key="6">
    <source>
        <dbReference type="EMBL" id="WZO33828.1"/>
    </source>
</evidence>
<dbReference type="PANTHER" id="PTHR11811">
    <property type="entry name" value="6-PHOSPHOGLUCONATE DEHYDROGENASE"/>
    <property type="match status" value="1"/>
</dbReference>
<dbReference type="InterPro" id="IPR008927">
    <property type="entry name" value="6-PGluconate_DH-like_C_sf"/>
</dbReference>